<organism evidence="5 6">
    <name type="scientific">Pseudoalteromonas aurantia 208</name>
    <dbReference type="NCBI Taxonomy" id="1314867"/>
    <lineage>
        <taxon>Bacteria</taxon>
        <taxon>Pseudomonadati</taxon>
        <taxon>Pseudomonadota</taxon>
        <taxon>Gammaproteobacteria</taxon>
        <taxon>Alteromonadales</taxon>
        <taxon>Pseudoalteromonadaceae</taxon>
        <taxon>Pseudoalteromonas</taxon>
    </lineage>
</organism>
<comment type="caution">
    <text evidence="5">The sequence shown here is derived from an EMBL/GenBank/DDBJ whole genome shotgun (WGS) entry which is preliminary data.</text>
</comment>
<evidence type="ECO:0000256" key="2">
    <source>
        <dbReference type="SAM" id="SignalP"/>
    </source>
</evidence>
<dbReference type="InterPro" id="IPR058647">
    <property type="entry name" value="BSH_CzcB-like"/>
</dbReference>
<dbReference type="Gene3D" id="2.40.30.170">
    <property type="match status" value="1"/>
</dbReference>
<dbReference type="SUPFAM" id="SSF111369">
    <property type="entry name" value="HlyD-like secretion proteins"/>
    <property type="match status" value="1"/>
</dbReference>
<dbReference type="Gene3D" id="1.10.287.470">
    <property type="entry name" value="Helix hairpin bin"/>
    <property type="match status" value="1"/>
</dbReference>
<proteinExistence type="predicted"/>
<dbReference type="Gene3D" id="2.40.420.20">
    <property type="match status" value="1"/>
</dbReference>
<dbReference type="Proteomes" id="UP000615755">
    <property type="component" value="Unassembled WGS sequence"/>
</dbReference>
<dbReference type="InterPro" id="IPR058792">
    <property type="entry name" value="Beta-barrel_RND_2"/>
</dbReference>
<sequence length="376" mass="41847">MKKINFIDIKSMGLNVRIYALALMFTLPVKASENDHGHVDNSGIELTTRQQANSGIEVSTVVLSYNKVVAVAPAEVINNDFATELVSIAVPSQVKKRYVSLGEKVKSQQKLATLYSYEVAKAQIRYRLAEDEWQRVTKLKGEAVSEKAYLLGKAEREAASSQLRDYGFNESDIINTQKKHAKQLGLYNIYAQLDGTILQEQLTLGRRFSGGEVIAKISNEAQVWVQARLPQDQDLEIYLNSKISILHAGQRFMARLLQAGHSIDPKTRTALIRVVVNNPNHMLHAGMFVKTEFVTAGTEPQLLISREALSQSADGDWQVFIESEPGHYVAKEIKITKDYGEQVEVTGLMVGEQLVTGGVFFLNAQAAKSNFDVHNH</sequence>
<dbReference type="PANTHER" id="PTHR30097:SF15">
    <property type="entry name" value="CATION EFFLUX SYSTEM PROTEIN CUSB"/>
    <property type="match status" value="1"/>
</dbReference>
<keyword evidence="6" id="KW-1185">Reference proteome</keyword>
<feature type="signal peptide" evidence="2">
    <location>
        <begin position="1"/>
        <end position="31"/>
    </location>
</feature>
<reference evidence="5 6" key="1">
    <citation type="submission" date="2015-03" db="EMBL/GenBank/DDBJ databases">
        <title>Genome sequence of Pseudoalteromonas aurantia.</title>
        <authorList>
            <person name="Xie B.-B."/>
            <person name="Rong J.-C."/>
            <person name="Qin Q.-L."/>
            <person name="Zhang Y.-Z."/>
        </authorList>
    </citation>
    <scope>NUCLEOTIDE SEQUENCE [LARGE SCALE GENOMIC DNA]</scope>
    <source>
        <strain evidence="5 6">208</strain>
    </source>
</reference>
<keyword evidence="2" id="KW-0732">Signal</keyword>
<evidence type="ECO:0000259" key="3">
    <source>
        <dbReference type="Pfam" id="PF25954"/>
    </source>
</evidence>
<evidence type="ECO:0000256" key="1">
    <source>
        <dbReference type="ARBA" id="ARBA00022448"/>
    </source>
</evidence>
<evidence type="ECO:0000313" key="5">
    <source>
        <dbReference type="EMBL" id="MBE0371009.1"/>
    </source>
</evidence>
<accession>A0ABR9EJ26</accession>
<evidence type="ECO:0000313" key="6">
    <source>
        <dbReference type="Proteomes" id="UP000615755"/>
    </source>
</evidence>
<dbReference type="RefSeq" id="WP_192510022.1">
    <property type="nucleotide sequence ID" value="NZ_AQGV01000015.1"/>
</dbReference>
<dbReference type="EMBL" id="AQGV01000015">
    <property type="protein sequence ID" value="MBE0371009.1"/>
    <property type="molecule type" value="Genomic_DNA"/>
</dbReference>
<protein>
    <recommendedName>
        <fullName evidence="7">RND efflux pump membrane fusion protein barrel-sandwich domain-containing protein</fullName>
    </recommendedName>
</protein>
<dbReference type="Pfam" id="PF25954">
    <property type="entry name" value="Beta-barrel_RND_2"/>
    <property type="match status" value="1"/>
</dbReference>
<evidence type="ECO:0000259" key="4">
    <source>
        <dbReference type="Pfam" id="PF25973"/>
    </source>
</evidence>
<dbReference type="PANTHER" id="PTHR30097">
    <property type="entry name" value="CATION EFFLUX SYSTEM PROTEIN CUSB"/>
    <property type="match status" value="1"/>
</dbReference>
<keyword evidence="1" id="KW-0813">Transport</keyword>
<dbReference type="Gene3D" id="2.40.50.100">
    <property type="match status" value="1"/>
</dbReference>
<feature type="domain" description="CzcB-like barrel-sandwich hybrid" evidence="4">
    <location>
        <begin position="86"/>
        <end position="219"/>
    </location>
</feature>
<feature type="chain" id="PRO_5045361966" description="RND efflux pump membrane fusion protein barrel-sandwich domain-containing protein" evidence="2">
    <location>
        <begin position="32"/>
        <end position="376"/>
    </location>
</feature>
<gene>
    <name evidence="5" type="ORF">PAUR_b1164</name>
</gene>
<evidence type="ECO:0008006" key="7">
    <source>
        <dbReference type="Google" id="ProtNLM"/>
    </source>
</evidence>
<dbReference type="InterPro" id="IPR051909">
    <property type="entry name" value="MFP_Cation_Efflux"/>
</dbReference>
<feature type="domain" description="CusB-like beta-barrel" evidence="3">
    <location>
        <begin position="222"/>
        <end position="295"/>
    </location>
</feature>
<dbReference type="Pfam" id="PF25973">
    <property type="entry name" value="BSH_CzcB"/>
    <property type="match status" value="1"/>
</dbReference>
<name>A0ABR9EJ26_9GAMM</name>